<evidence type="ECO:0000313" key="2">
    <source>
        <dbReference type="Proteomes" id="UP001165124"/>
    </source>
</evidence>
<proteinExistence type="predicted"/>
<evidence type="ECO:0000313" key="1">
    <source>
        <dbReference type="EMBL" id="GLW65305.1"/>
    </source>
</evidence>
<evidence type="ECO:0008006" key="3">
    <source>
        <dbReference type="Google" id="ProtNLM"/>
    </source>
</evidence>
<sequence>MVEEYRLYIASLEKMLYELWRLCTATFSAELWMGTWGTGPFDSDIAGDFLDQLEGLSALQRLAVMERTFRVVVESCASSTSSVLPEEVIAAAALMAANIPEGRSFAWDEEYPGMSEWLPKPIPSDLAPNALQALDVAIPPEGWFWRSWVDDRDRAETQAVIESLWAVLLGISGGESQ</sequence>
<comment type="caution">
    <text evidence="1">The sequence shown here is derived from an EMBL/GenBank/DDBJ whole genome shotgun (WGS) entry which is preliminary data.</text>
</comment>
<accession>A0A9W6PVQ6</accession>
<protein>
    <recommendedName>
        <fullName evidence="3">DUF4259 domain-containing protein</fullName>
    </recommendedName>
</protein>
<dbReference type="AlphaFoldDB" id="A0A9W6PVQ6"/>
<name>A0A9W6PVQ6_9ACTN</name>
<dbReference type="EMBL" id="BSRZ01000008">
    <property type="protein sequence ID" value="GLW65305.1"/>
    <property type="molecule type" value="Genomic_DNA"/>
</dbReference>
<dbReference type="InterPro" id="IPR025355">
    <property type="entry name" value="DUF4259"/>
</dbReference>
<keyword evidence="2" id="KW-1185">Reference proteome</keyword>
<reference evidence="1" key="1">
    <citation type="submission" date="2023-02" db="EMBL/GenBank/DDBJ databases">
        <title>Actinomadura rubrobrunea NBRC 14622.</title>
        <authorList>
            <person name="Ichikawa N."/>
            <person name="Sato H."/>
            <person name="Tonouchi N."/>
        </authorList>
    </citation>
    <scope>NUCLEOTIDE SEQUENCE</scope>
    <source>
        <strain evidence="1">NBRC 14622</strain>
    </source>
</reference>
<gene>
    <name evidence="1" type="ORF">Arub01_35490</name>
</gene>
<dbReference type="Pfam" id="PF14078">
    <property type="entry name" value="DUF4259"/>
    <property type="match status" value="1"/>
</dbReference>
<dbReference type="Proteomes" id="UP001165124">
    <property type="component" value="Unassembled WGS sequence"/>
</dbReference>
<dbReference type="RefSeq" id="WP_083950789.1">
    <property type="nucleotide sequence ID" value="NZ_BSRZ01000008.1"/>
</dbReference>
<organism evidence="1 2">
    <name type="scientific">Actinomadura rubrobrunea</name>
    <dbReference type="NCBI Taxonomy" id="115335"/>
    <lineage>
        <taxon>Bacteria</taxon>
        <taxon>Bacillati</taxon>
        <taxon>Actinomycetota</taxon>
        <taxon>Actinomycetes</taxon>
        <taxon>Streptosporangiales</taxon>
        <taxon>Thermomonosporaceae</taxon>
        <taxon>Actinomadura</taxon>
    </lineage>
</organism>